<protein>
    <submittedName>
        <fullName evidence="5">Right-handed parallel beta-helix repeat-containing protein</fullName>
    </submittedName>
</protein>
<evidence type="ECO:0000313" key="5">
    <source>
        <dbReference type="EMBL" id="MBW6400465.1"/>
    </source>
</evidence>
<evidence type="ECO:0000256" key="2">
    <source>
        <dbReference type="ARBA" id="ARBA00022737"/>
    </source>
</evidence>
<feature type="domain" description="Calx-beta" evidence="4">
    <location>
        <begin position="239"/>
        <end position="345"/>
    </location>
</feature>
<dbReference type="InterPro" id="IPR038081">
    <property type="entry name" value="CalX-like_sf"/>
</dbReference>
<dbReference type="SMART" id="SM00237">
    <property type="entry name" value="Calx_beta"/>
    <property type="match status" value="5"/>
</dbReference>
<reference evidence="5 6" key="1">
    <citation type="submission" date="2021-07" db="EMBL/GenBank/DDBJ databases">
        <authorList>
            <person name="So Y."/>
        </authorList>
    </citation>
    <scope>NUCLEOTIDE SEQUENCE [LARGE SCALE GENOMIC DNA]</scope>
    <source>
        <strain evidence="5 6">HJA6</strain>
    </source>
</reference>
<dbReference type="Pfam" id="PF00353">
    <property type="entry name" value="HemolysinCabind"/>
    <property type="match status" value="3"/>
</dbReference>
<dbReference type="RefSeq" id="WP_219765041.1">
    <property type="nucleotide sequence ID" value="NZ_JAHYBZ010000008.1"/>
</dbReference>
<dbReference type="InterPro" id="IPR011049">
    <property type="entry name" value="Serralysin-like_metalloprot_C"/>
</dbReference>
<feature type="domain" description="Calx-beta" evidence="4">
    <location>
        <begin position="123"/>
        <end position="226"/>
    </location>
</feature>
<organism evidence="5 6">
    <name type="scientific">Roseomonas alba</name>
    <dbReference type="NCBI Taxonomy" id="2846776"/>
    <lineage>
        <taxon>Bacteria</taxon>
        <taxon>Pseudomonadati</taxon>
        <taxon>Pseudomonadota</taxon>
        <taxon>Alphaproteobacteria</taxon>
        <taxon>Acetobacterales</taxon>
        <taxon>Roseomonadaceae</taxon>
        <taxon>Roseomonas</taxon>
    </lineage>
</organism>
<dbReference type="InterPro" id="IPR039448">
    <property type="entry name" value="Beta_helix"/>
</dbReference>
<dbReference type="Gene3D" id="2.150.10.10">
    <property type="entry name" value="Serralysin-like metalloprotease, C-terminal"/>
    <property type="match status" value="2"/>
</dbReference>
<dbReference type="Pfam" id="PF03160">
    <property type="entry name" value="Calx-beta"/>
    <property type="match status" value="5"/>
</dbReference>
<feature type="domain" description="Calx-beta" evidence="4">
    <location>
        <begin position="1211"/>
        <end position="1323"/>
    </location>
</feature>
<dbReference type="Gene3D" id="2.160.20.10">
    <property type="entry name" value="Single-stranded right-handed beta-helix, Pectin lyase-like"/>
    <property type="match status" value="1"/>
</dbReference>
<sequence length="1482" mass="149580">MKSDHAYYHSIRGDADCADFPDGAFHQRRDPIMTLRSSRSLSHVVDLGRALRGPDAPEEWLLALLSHDEADLVRGPVSQAGMDLVFLAHRGPPEASADSVIEAAGNVAQALSDTRSGVALAPAATTNNDATIGIAALDASNTEGSDGTTPFTFLVTRTGGISAAHAATWRVTGSGAAPAVAADFAGGVLPTGRVRFDAGETTKVVTINVAADVAGELNERFQVTLSNPSAGATIGSASAGALILDDDGLLSVAPAGMARAEGNGGGATEVAFLVTRTADLGQATTLTWSVAGSGASPVNGADFAGGALPSGTLSFAAGEGSRIVTLRIAADAVHEAVEALRFTVSGTVTGQAFAPSTTQTILNDDAPASPLDPRVIYVDPTAAAGGDGSMDRPLQSLDGVTLLPGDMALLRGGTVSKSFVITDQGMPDRPIVIGSYGVGNARVDGTVVLSGARYVALTNLDIEPGDGYGVVLTNATGFSTVDNCSIHGGEIGVVVRGNVADGNVISGNRIYENDGMGVWLDSTDLCIGAATLVSGNTIYRNGQQGIALHAGHAIVEGNTVVNNGLAGLAGMSAIHVVGTASHEAHGNVIRNNIIAHQRDGASYDGNGIQLDHWSDDTLVIDNLVFGNDGCGINVFAASGSVVAGNIVHGNMVDSGGTHVIAMAEIFFGEALFAPGYSQHNVITGNTVFATHPDAAAIQVQEVVTAQTSNIITGNALGRSGPGALWIWGLQQGTSLDDWNALALVGNDAAAVAPATPAIDAAMLDRSFTPHSGLYGAHDPEDMTQEVAGPGHTDILGSPHGSWMSAGGMDATLSAFAGDNQLAAGSGETTLRGGPGNDGLFGGAGNHRIFAGTGGAVITGGSGSSLLVGGPGDDIIYAGNGTLPDTIDGGGGTNTLVAGGGIDTFVIGAGVSYIYEFATGQDRLDVSSLGARTLADLDLLAGGEHSVVLDKGGVVRAFLVGVDATNMPPDSFILAHSDHAAILSITAAPAPKLEGNSGTTRYAFAVTRSGDLSVAHSVRWSTEGITGKEGGPADASDFAAGVLPSGTLQFAPGQATRSIVVEVAADSTLERTETFAVRMTEPSSGATIGTALAFGTIRNDDAQIDLVSAGAANAEGQAGSDGAVVFTALRSGRADGAASANWSVEISRSGGANEADFVGGVLPNGTVTFAPGARSASIVVPVAGDSLIEGDQRFTLHLTDPSTGVSIGRSSVTGIIRDDDMPGSGTLSVVTPLVARLERTGATTTFAFDVVRSADLSLGASVDWAVHGGGVAGIGAASASDFGRSDMPAGKIDFAPGQDVQTVLVKVSGDRTGEQDEAFTFVLSGPAAGVALAKARAVAVITNDDPITGTAANETIRGFETADIFVIGGSRDTVIGKDGTDTFRFQQSAIGAASTNGTTIEDFRPQSGEKLDLAAIDAIACTEANDAFHFIGTAAFSGRAGELRWTDIGALRLIEGDIDADRSADLSIVVIATGVVDVSWFVL</sequence>
<dbReference type="InterPro" id="IPR011050">
    <property type="entry name" value="Pectin_lyase_fold/virulence"/>
</dbReference>
<dbReference type="SUPFAM" id="SSF51120">
    <property type="entry name" value="beta-Roll"/>
    <property type="match status" value="2"/>
</dbReference>
<gene>
    <name evidence="5" type="ORF">KPL78_21575</name>
</gene>
<dbReference type="PANTHER" id="PTHR46682">
    <property type="entry name" value="ADHESION G-PROTEIN COUPLED RECEPTOR V1"/>
    <property type="match status" value="1"/>
</dbReference>
<dbReference type="SMART" id="SM00710">
    <property type="entry name" value="PbH1"/>
    <property type="match status" value="9"/>
</dbReference>
<dbReference type="InterPro" id="IPR001343">
    <property type="entry name" value="Hemolysn_Ca-bd"/>
</dbReference>
<feature type="domain" description="Calx-beta" evidence="4">
    <location>
        <begin position="969"/>
        <end position="1079"/>
    </location>
</feature>
<name>A0ABS7ADT4_9PROT</name>
<feature type="domain" description="Calx-beta" evidence="4">
    <location>
        <begin position="1101"/>
        <end position="1198"/>
    </location>
</feature>
<dbReference type="Proteomes" id="UP001196565">
    <property type="component" value="Unassembled WGS sequence"/>
</dbReference>
<evidence type="ECO:0000256" key="3">
    <source>
        <dbReference type="ARBA" id="ARBA00022837"/>
    </source>
</evidence>
<dbReference type="InterPro" id="IPR003644">
    <property type="entry name" value="Calx_beta"/>
</dbReference>
<proteinExistence type="predicted"/>
<evidence type="ECO:0000256" key="1">
    <source>
        <dbReference type="ARBA" id="ARBA00022729"/>
    </source>
</evidence>
<dbReference type="InterPro" id="IPR006626">
    <property type="entry name" value="PbH1"/>
</dbReference>
<dbReference type="PRINTS" id="PR00313">
    <property type="entry name" value="CABNDNGRPT"/>
</dbReference>
<keyword evidence="2" id="KW-0677">Repeat</keyword>
<dbReference type="SUPFAM" id="SSF51126">
    <property type="entry name" value="Pectin lyase-like"/>
    <property type="match status" value="2"/>
</dbReference>
<dbReference type="Gene3D" id="2.60.40.2030">
    <property type="match status" value="5"/>
</dbReference>
<comment type="caution">
    <text evidence="5">The sequence shown here is derived from an EMBL/GenBank/DDBJ whole genome shotgun (WGS) entry which is preliminary data.</text>
</comment>
<dbReference type="InterPro" id="IPR026919">
    <property type="entry name" value="ADGRV1"/>
</dbReference>
<dbReference type="InterPro" id="IPR012334">
    <property type="entry name" value="Pectin_lyas_fold"/>
</dbReference>
<dbReference type="Pfam" id="PF13229">
    <property type="entry name" value="Beta_helix"/>
    <property type="match status" value="1"/>
</dbReference>
<evidence type="ECO:0000259" key="4">
    <source>
        <dbReference type="SMART" id="SM00237"/>
    </source>
</evidence>
<accession>A0ABS7ADT4</accession>
<evidence type="ECO:0000313" key="6">
    <source>
        <dbReference type="Proteomes" id="UP001196565"/>
    </source>
</evidence>
<keyword evidence="6" id="KW-1185">Reference proteome</keyword>
<keyword evidence="1" id="KW-0732">Signal</keyword>
<dbReference type="PANTHER" id="PTHR46682:SF1">
    <property type="entry name" value="ADHESION G-PROTEIN COUPLED RECEPTOR V1"/>
    <property type="match status" value="1"/>
</dbReference>
<dbReference type="EMBL" id="JAHYBZ010000008">
    <property type="protein sequence ID" value="MBW6400465.1"/>
    <property type="molecule type" value="Genomic_DNA"/>
</dbReference>
<keyword evidence="3" id="KW-0106">Calcium</keyword>
<dbReference type="SUPFAM" id="SSF141072">
    <property type="entry name" value="CalX-like"/>
    <property type="match status" value="5"/>
</dbReference>